<evidence type="ECO:0000313" key="2">
    <source>
        <dbReference type="Proteomes" id="UP000004470"/>
    </source>
</evidence>
<sequence>MLFENFAFWRSIFILCVFMNDEVLRVTKAGRKLNELNERGTY</sequence>
<gene>
    <name evidence="1" type="ORF">HMPREF0623_1345</name>
</gene>
<dbReference type="EMBL" id="AEEG01000004">
    <property type="protein sequence ID" value="EFL95608.1"/>
    <property type="molecule type" value="Genomic_DNA"/>
</dbReference>
<dbReference type="HOGENOM" id="CLU_3255406_0_0_9"/>
<organism evidence="1 2">
    <name type="scientific">Pediococcus acidilactici DSM 20284</name>
    <dbReference type="NCBI Taxonomy" id="862514"/>
    <lineage>
        <taxon>Bacteria</taxon>
        <taxon>Bacillati</taxon>
        <taxon>Bacillota</taxon>
        <taxon>Bacilli</taxon>
        <taxon>Lactobacillales</taxon>
        <taxon>Lactobacillaceae</taxon>
        <taxon>Pediococcus</taxon>
        <taxon>Pediococcus acidilactici group</taxon>
    </lineage>
</organism>
<proteinExistence type="predicted"/>
<protein>
    <submittedName>
        <fullName evidence="1">Uncharacterized protein</fullName>
    </submittedName>
</protein>
<accession>E0NGC2</accession>
<dbReference type="Proteomes" id="UP000004470">
    <property type="component" value="Unassembled WGS sequence"/>
</dbReference>
<comment type="caution">
    <text evidence="1">The sequence shown here is derived from an EMBL/GenBank/DDBJ whole genome shotgun (WGS) entry which is preliminary data.</text>
</comment>
<evidence type="ECO:0000313" key="1">
    <source>
        <dbReference type="EMBL" id="EFL95608.1"/>
    </source>
</evidence>
<reference evidence="1" key="1">
    <citation type="submission" date="2010-07" db="EMBL/GenBank/DDBJ databases">
        <authorList>
            <person name="Muzny D."/>
            <person name="Qin X."/>
            <person name="Deng J."/>
            <person name="Jiang H."/>
            <person name="Liu Y."/>
            <person name="Qu J."/>
            <person name="Song X.-Z."/>
            <person name="Zhang L."/>
            <person name="Thornton R."/>
            <person name="Coyle M."/>
            <person name="Francisco L."/>
            <person name="Jackson L."/>
            <person name="Javaid M."/>
            <person name="Korchina V."/>
            <person name="Kovar C."/>
            <person name="Mata R."/>
            <person name="Mathew T."/>
            <person name="Ngo R."/>
            <person name="Nguyen L."/>
            <person name="Nguyen N."/>
            <person name="Okwuonu G."/>
            <person name="Ongeri F."/>
            <person name="Pham C."/>
            <person name="Simmons D."/>
            <person name="Wilczek-Boney K."/>
            <person name="Hale W."/>
            <person name="Jakkamsetti A."/>
            <person name="Pham P."/>
            <person name="Ruth R."/>
            <person name="San Lucas F."/>
            <person name="Warren J."/>
            <person name="Zhang J."/>
            <person name="Zhao Z."/>
            <person name="Zhou C."/>
            <person name="Zhu D."/>
            <person name="Lee S."/>
            <person name="Bess C."/>
            <person name="Blankenburg K."/>
            <person name="Forbes L."/>
            <person name="Fu Q."/>
            <person name="Gubbala S."/>
            <person name="Hirani K."/>
            <person name="Jayaseelan J.C."/>
            <person name="Lara F."/>
            <person name="Munidasa M."/>
            <person name="Palculict T."/>
            <person name="Patil S."/>
            <person name="Pu L.-L."/>
            <person name="Saada N."/>
            <person name="Tang L."/>
            <person name="Weissenberger G."/>
            <person name="Zhu Y."/>
            <person name="Hemphill L."/>
            <person name="Shang Y."/>
            <person name="Youmans B."/>
            <person name="Ayvaz T."/>
            <person name="Ross M."/>
            <person name="Santibanez J."/>
            <person name="Aqrawi P."/>
            <person name="Gross S."/>
            <person name="Joshi V."/>
            <person name="Fowler G."/>
            <person name="Nazareth L."/>
            <person name="Reid J."/>
            <person name="Worley K."/>
            <person name="Petrosino J."/>
            <person name="Highlander S."/>
            <person name="Gibbs R."/>
        </authorList>
    </citation>
    <scope>NUCLEOTIDE SEQUENCE [LARGE SCALE GENOMIC DNA]</scope>
    <source>
        <strain evidence="1">DSM 20284</strain>
    </source>
</reference>
<keyword evidence="2" id="KW-1185">Reference proteome</keyword>
<dbReference type="AlphaFoldDB" id="E0NGC2"/>
<name>E0NGC2_PEDAC</name>